<keyword evidence="2" id="KW-1185">Reference proteome</keyword>
<reference evidence="1 2" key="1">
    <citation type="submission" date="2019-06" db="EMBL/GenBank/DDBJ databases">
        <title>Draft genome sequence of the filamentous fungus Phialemoniopsis curvata isolated from diesel fuel.</title>
        <authorList>
            <person name="Varaljay V.A."/>
            <person name="Lyon W.J."/>
            <person name="Crouch A.L."/>
            <person name="Drake C.E."/>
            <person name="Hollomon J.M."/>
            <person name="Nadeau L.J."/>
            <person name="Nunn H.S."/>
            <person name="Stevenson B.S."/>
            <person name="Bojanowski C.L."/>
            <person name="Crookes-Goodson W.J."/>
        </authorList>
    </citation>
    <scope>NUCLEOTIDE SEQUENCE [LARGE SCALE GENOMIC DNA]</scope>
    <source>
        <strain evidence="1 2">D216</strain>
    </source>
</reference>
<dbReference type="RefSeq" id="XP_030999396.1">
    <property type="nucleotide sequence ID" value="XM_031134806.1"/>
</dbReference>
<comment type="caution">
    <text evidence="1">The sequence shown here is derived from an EMBL/GenBank/DDBJ whole genome shotgun (WGS) entry which is preliminary data.</text>
</comment>
<evidence type="ECO:0000313" key="2">
    <source>
        <dbReference type="Proteomes" id="UP000319257"/>
    </source>
</evidence>
<dbReference type="InterPro" id="IPR008547">
    <property type="entry name" value="DUF829_TMEM53"/>
</dbReference>
<proteinExistence type="predicted"/>
<name>A0A507B3K3_9PEZI</name>
<dbReference type="AlphaFoldDB" id="A0A507B3K3"/>
<dbReference type="PANTHER" id="PTHR12265:SF14">
    <property type="entry name" value="INDOLE-DITERPENE BIOSYNTHESIS PROTEIN PAXU"/>
    <property type="match status" value="1"/>
</dbReference>
<gene>
    <name evidence="1" type="ORF">E0L32_012012</name>
</gene>
<evidence type="ECO:0000313" key="1">
    <source>
        <dbReference type="EMBL" id="TPX17685.1"/>
    </source>
</evidence>
<dbReference type="Proteomes" id="UP000319257">
    <property type="component" value="Unassembled WGS sequence"/>
</dbReference>
<dbReference type="PANTHER" id="PTHR12265">
    <property type="entry name" value="TRANSMEMBRANE PROTEIN 53"/>
    <property type="match status" value="1"/>
</dbReference>
<dbReference type="EMBL" id="SKBQ01000130">
    <property type="protein sequence ID" value="TPX17685.1"/>
    <property type="molecule type" value="Genomic_DNA"/>
</dbReference>
<accession>A0A507B3K3</accession>
<dbReference type="InParanoid" id="A0A507B3K3"/>
<dbReference type="InterPro" id="IPR029058">
    <property type="entry name" value="AB_hydrolase_fold"/>
</dbReference>
<protein>
    <submittedName>
        <fullName evidence="1">Uncharacterized protein</fullName>
    </submittedName>
</protein>
<dbReference type="OrthoDB" id="77878at2759"/>
<sequence>MSAPSPSPTPKPVPGFEALSNQIYVQRPAPDAPVGGATDPTTVLLYGWGDGLAKHVVKYTAGFRVLYPRARIIMVLSPLSEAIRRSLEHKADNMLPVVDEIFSGGAKVDPDERLLVEVMSNTGGLFFAATLKAYEHRFGPGAHMPHALLLCDSTPGGVVFRDNVGRWARAMAMGLAPALPWPSALTRALCYLFFWGNHLYELAIGREGAGSYASRSINDPRREPLTAARAYFYSKEDDLIPWYDIEEHAAEARSKGYHVTAEIFEGSPHVGHMRLHPEQYWGAVSRVWNEALALQEAGDKSE</sequence>
<organism evidence="1 2">
    <name type="scientific">Thyridium curvatum</name>
    <dbReference type="NCBI Taxonomy" id="1093900"/>
    <lineage>
        <taxon>Eukaryota</taxon>
        <taxon>Fungi</taxon>
        <taxon>Dikarya</taxon>
        <taxon>Ascomycota</taxon>
        <taxon>Pezizomycotina</taxon>
        <taxon>Sordariomycetes</taxon>
        <taxon>Sordariomycetidae</taxon>
        <taxon>Thyridiales</taxon>
        <taxon>Thyridiaceae</taxon>
        <taxon>Thyridium</taxon>
    </lineage>
</organism>
<dbReference type="GeneID" id="41979459"/>
<dbReference type="SUPFAM" id="SSF53474">
    <property type="entry name" value="alpha/beta-Hydrolases"/>
    <property type="match status" value="1"/>
</dbReference>
<dbReference type="Pfam" id="PF05705">
    <property type="entry name" value="DUF829"/>
    <property type="match status" value="1"/>
</dbReference>